<gene>
    <name evidence="1" type="ORF">EVAR_58868_1</name>
</gene>
<comment type="caution">
    <text evidence="1">The sequence shown here is derived from an EMBL/GenBank/DDBJ whole genome shotgun (WGS) entry which is preliminary data.</text>
</comment>
<dbReference type="EMBL" id="BGZK01001120">
    <property type="protein sequence ID" value="GBP71771.1"/>
    <property type="molecule type" value="Genomic_DNA"/>
</dbReference>
<reference evidence="1 2" key="1">
    <citation type="journal article" date="2019" name="Commun. Biol.">
        <title>The bagworm genome reveals a unique fibroin gene that provides high tensile strength.</title>
        <authorList>
            <person name="Kono N."/>
            <person name="Nakamura H."/>
            <person name="Ohtoshi R."/>
            <person name="Tomita M."/>
            <person name="Numata K."/>
            <person name="Arakawa K."/>
        </authorList>
    </citation>
    <scope>NUCLEOTIDE SEQUENCE [LARGE SCALE GENOMIC DNA]</scope>
</reference>
<keyword evidence="2" id="KW-1185">Reference proteome</keyword>
<evidence type="ECO:0000313" key="1">
    <source>
        <dbReference type="EMBL" id="GBP71771.1"/>
    </source>
</evidence>
<organism evidence="1 2">
    <name type="scientific">Eumeta variegata</name>
    <name type="common">Bagworm moth</name>
    <name type="synonym">Eumeta japonica</name>
    <dbReference type="NCBI Taxonomy" id="151549"/>
    <lineage>
        <taxon>Eukaryota</taxon>
        <taxon>Metazoa</taxon>
        <taxon>Ecdysozoa</taxon>
        <taxon>Arthropoda</taxon>
        <taxon>Hexapoda</taxon>
        <taxon>Insecta</taxon>
        <taxon>Pterygota</taxon>
        <taxon>Neoptera</taxon>
        <taxon>Endopterygota</taxon>
        <taxon>Lepidoptera</taxon>
        <taxon>Glossata</taxon>
        <taxon>Ditrysia</taxon>
        <taxon>Tineoidea</taxon>
        <taxon>Psychidae</taxon>
        <taxon>Oiketicinae</taxon>
        <taxon>Eumeta</taxon>
    </lineage>
</organism>
<accession>A0A4C1Y6B7</accession>
<dbReference type="AlphaFoldDB" id="A0A4C1Y6B7"/>
<name>A0A4C1Y6B7_EUMVA</name>
<proteinExistence type="predicted"/>
<dbReference type="Proteomes" id="UP000299102">
    <property type="component" value="Unassembled WGS sequence"/>
</dbReference>
<sequence length="106" mass="12131">MKPEGRHRNSITESHILVVFELVRIVLRCTLPMSDFQDLMMEPEDLENSRSEYILRQLQQAQTRLGYVIPLWSSCVPFGSIFSARGNFYLLTAARAPFALGDRGAR</sequence>
<evidence type="ECO:0000313" key="2">
    <source>
        <dbReference type="Proteomes" id="UP000299102"/>
    </source>
</evidence>
<protein>
    <submittedName>
        <fullName evidence="1">Uncharacterized protein</fullName>
    </submittedName>
</protein>